<accession>A0ABQ6WI51</accession>
<keyword evidence="3" id="KW-1185">Reference proteome</keyword>
<protein>
    <recommendedName>
        <fullName evidence="4">Transmembrane protein</fullName>
    </recommendedName>
</protein>
<dbReference type="Proteomes" id="UP000325395">
    <property type="component" value="Unassembled WGS sequence"/>
</dbReference>
<reference evidence="2 3" key="1">
    <citation type="submission" date="2019-04" db="EMBL/GenBank/DDBJ databases">
        <authorList>
            <consortium name="DOE Joint Genome Institute"/>
            <person name="Mondo S."/>
            <person name="Kjaerbolling I."/>
            <person name="Vesth T."/>
            <person name="Frisvad J.C."/>
            <person name="Nybo J.L."/>
            <person name="Theobald S."/>
            <person name="Kildgaard S."/>
            <person name="Isbrandt T."/>
            <person name="Kuo A."/>
            <person name="Sato A."/>
            <person name="Lyhne E.K."/>
            <person name="Kogle M.E."/>
            <person name="Wiebenga A."/>
            <person name="Kun R.S."/>
            <person name="Lubbers R.J."/>
            <person name="Makela M.R."/>
            <person name="Barry K."/>
            <person name="Chovatia M."/>
            <person name="Clum A."/>
            <person name="Daum C."/>
            <person name="Haridas S."/>
            <person name="He G."/>
            <person name="LaButti K."/>
            <person name="Lipzen A."/>
            <person name="Riley R."/>
            <person name="Salamov A."/>
            <person name="Simmons B.A."/>
            <person name="Magnuson J.K."/>
            <person name="Henrissat B."/>
            <person name="Mortensen U.H."/>
            <person name="Larsen T.O."/>
            <person name="Devries R.P."/>
            <person name="Grigoriev I.V."/>
            <person name="Machida M."/>
            <person name="Baker S.E."/>
            <person name="Andersen M.R."/>
            <person name="Cantor M.N."/>
            <person name="Hua S.X."/>
        </authorList>
    </citation>
    <scope>NUCLEOTIDE SEQUENCE [LARGE SCALE GENOMIC DNA]</scope>
    <source>
        <strain evidence="2 3">CBS 117616</strain>
    </source>
</reference>
<sequence>MNIIFDLVCWICGDDKMILYNEGVLDAGMLVRRVRLVGFLDSWILGFRLGSMCFFLEMNVCLICLTGVLMVGLEIRVLGVCSRLCTDYQFSFDRWWMTLRWRQCGCYITLHPLRSFVCYTVFIDPLVINPVCIFIGYYLRSVECCVSYSGNGDLSSEVIKD</sequence>
<organism evidence="2 3">
    <name type="scientific">Aspergillus pseudocaelatus</name>
    <dbReference type="NCBI Taxonomy" id="1825620"/>
    <lineage>
        <taxon>Eukaryota</taxon>
        <taxon>Fungi</taxon>
        <taxon>Dikarya</taxon>
        <taxon>Ascomycota</taxon>
        <taxon>Pezizomycotina</taxon>
        <taxon>Eurotiomycetes</taxon>
        <taxon>Eurotiomycetidae</taxon>
        <taxon>Eurotiales</taxon>
        <taxon>Aspergillaceae</taxon>
        <taxon>Aspergillus</taxon>
        <taxon>Aspergillus subgen. Circumdati</taxon>
    </lineage>
</organism>
<proteinExistence type="predicted"/>
<feature type="transmembrane region" description="Helical" evidence="1">
    <location>
        <begin position="116"/>
        <end position="139"/>
    </location>
</feature>
<gene>
    <name evidence="2" type="ORF">BDV36DRAFT_217320</name>
</gene>
<dbReference type="EMBL" id="ML735761">
    <property type="protein sequence ID" value="KAE8415836.1"/>
    <property type="molecule type" value="Genomic_DNA"/>
</dbReference>
<evidence type="ECO:0000313" key="2">
    <source>
        <dbReference type="EMBL" id="KAE8415836.1"/>
    </source>
</evidence>
<evidence type="ECO:0008006" key="4">
    <source>
        <dbReference type="Google" id="ProtNLM"/>
    </source>
</evidence>
<name>A0ABQ6WI51_9EURO</name>
<keyword evidence="1" id="KW-0472">Membrane</keyword>
<evidence type="ECO:0000313" key="3">
    <source>
        <dbReference type="Proteomes" id="UP000325395"/>
    </source>
</evidence>
<keyword evidence="1" id="KW-0812">Transmembrane</keyword>
<feature type="transmembrane region" description="Helical" evidence="1">
    <location>
        <begin position="49"/>
        <end position="73"/>
    </location>
</feature>
<evidence type="ECO:0000256" key="1">
    <source>
        <dbReference type="SAM" id="Phobius"/>
    </source>
</evidence>
<keyword evidence="1" id="KW-1133">Transmembrane helix</keyword>